<protein>
    <recommendedName>
        <fullName evidence="1">DM13 domain-containing protein</fullName>
    </recommendedName>
</protein>
<evidence type="ECO:0000313" key="2">
    <source>
        <dbReference type="EMBL" id="KFD50984.1"/>
    </source>
</evidence>
<dbReference type="Proteomes" id="UP000030764">
    <property type="component" value="Unassembled WGS sequence"/>
</dbReference>
<accession>A0A085M188</accession>
<organism evidence="2 3">
    <name type="scientific">Trichuris suis</name>
    <name type="common">pig whipworm</name>
    <dbReference type="NCBI Taxonomy" id="68888"/>
    <lineage>
        <taxon>Eukaryota</taxon>
        <taxon>Metazoa</taxon>
        <taxon>Ecdysozoa</taxon>
        <taxon>Nematoda</taxon>
        <taxon>Enoplea</taxon>
        <taxon>Dorylaimia</taxon>
        <taxon>Trichinellida</taxon>
        <taxon>Trichuridae</taxon>
        <taxon>Trichuris</taxon>
    </lineage>
</organism>
<keyword evidence="3" id="KW-1185">Reference proteome</keyword>
<feature type="domain" description="DM13" evidence="1">
    <location>
        <begin position="1"/>
        <end position="94"/>
    </location>
</feature>
<gene>
    <name evidence="2" type="ORF">M513_08167</name>
</gene>
<dbReference type="EMBL" id="KL363245">
    <property type="protein sequence ID" value="KFD50984.1"/>
    <property type="molecule type" value="Genomic_DNA"/>
</dbReference>
<sequence>MIKLMEELSPGKLFNTSLNRAISGAFFFGSADAQPKIKLDVIDSKASDPSAAVSRHQNEDILLELPLGTNVAGVKWIHLYDPRAAATLASFQLSNADKLPCLI</sequence>
<reference evidence="2 3" key="1">
    <citation type="journal article" date="2014" name="Nat. Genet.">
        <title>Genome and transcriptome of the porcine whipworm Trichuris suis.</title>
        <authorList>
            <person name="Jex A.R."/>
            <person name="Nejsum P."/>
            <person name="Schwarz E.M."/>
            <person name="Hu L."/>
            <person name="Young N.D."/>
            <person name="Hall R.S."/>
            <person name="Korhonen P.K."/>
            <person name="Liao S."/>
            <person name="Thamsborg S."/>
            <person name="Xia J."/>
            <person name="Xu P."/>
            <person name="Wang S."/>
            <person name="Scheerlinck J.P."/>
            <person name="Hofmann A."/>
            <person name="Sternberg P.W."/>
            <person name="Wang J."/>
            <person name="Gasser R.B."/>
        </authorList>
    </citation>
    <scope>NUCLEOTIDE SEQUENCE [LARGE SCALE GENOMIC DNA]</scope>
    <source>
        <strain evidence="2">DCEP-RM93M</strain>
    </source>
</reference>
<evidence type="ECO:0000313" key="3">
    <source>
        <dbReference type="Proteomes" id="UP000030764"/>
    </source>
</evidence>
<name>A0A085M188_9BILA</name>
<proteinExistence type="predicted"/>
<dbReference type="PROSITE" id="PS51549">
    <property type="entry name" value="DM13"/>
    <property type="match status" value="1"/>
</dbReference>
<evidence type="ECO:0000259" key="1">
    <source>
        <dbReference type="PROSITE" id="PS51549"/>
    </source>
</evidence>
<dbReference type="AlphaFoldDB" id="A0A085M188"/>
<dbReference type="InterPro" id="IPR019545">
    <property type="entry name" value="DM13_domain"/>
</dbReference>